<evidence type="ECO:0000313" key="2">
    <source>
        <dbReference type="EMBL" id="KAJ6426365.1"/>
    </source>
</evidence>
<reference evidence="2 3" key="1">
    <citation type="journal article" date="2023" name="Int. J. Mol. Sci.">
        <title>De Novo Assembly and Annotation of 11 Diverse Shrub Willow (Salix) Genomes Reveals Novel Gene Organization in Sex-Linked Regions.</title>
        <authorList>
            <person name="Hyden B."/>
            <person name="Feng K."/>
            <person name="Yates T.B."/>
            <person name="Jawdy S."/>
            <person name="Cereghino C."/>
            <person name="Smart L.B."/>
            <person name="Muchero W."/>
        </authorList>
    </citation>
    <scope>NUCLEOTIDE SEQUENCE [LARGE SCALE GENOMIC DNA]</scope>
    <source>
        <tissue evidence="2">Shoot tip</tissue>
    </source>
</reference>
<accession>A0AAD6KMV2</accession>
<evidence type="ECO:0000313" key="3">
    <source>
        <dbReference type="Proteomes" id="UP001162972"/>
    </source>
</evidence>
<protein>
    <submittedName>
        <fullName evidence="2">Uncharacterized protein</fullName>
    </submittedName>
</protein>
<feature type="compositionally biased region" description="Basic and acidic residues" evidence="1">
    <location>
        <begin position="1"/>
        <end position="27"/>
    </location>
</feature>
<comment type="caution">
    <text evidence="2">The sequence shown here is derived from an EMBL/GenBank/DDBJ whole genome shotgun (WGS) entry which is preliminary data.</text>
</comment>
<evidence type="ECO:0000256" key="1">
    <source>
        <dbReference type="SAM" id="MobiDB-lite"/>
    </source>
</evidence>
<feature type="region of interest" description="Disordered" evidence="1">
    <location>
        <begin position="1"/>
        <end position="58"/>
    </location>
</feature>
<sequence length="58" mass="7355">MRDEGDEGRLREERDDPQRETMRETRAPWRRLRRGRRGHRGRRGRRRRRGRGERGRFR</sequence>
<dbReference type="AlphaFoldDB" id="A0AAD6KMV2"/>
<name>A0AAD6KMV2_9ROSI</name>
<dbReference type="EMBL" id="JAPFFJ010000005">
    <property type="protein sequence ID" value="KAJ6426365.1"/>
    <property type="molecule type" value="Genomic_DNA"/>
</dbReference>
<proteinExistence type="predicted"/>
<organism evidence="2 3">
    <name type="scientific">Salix udensis</name>
    <dbReference type="NCBI Taxonomy" id="889485"/>
    <lineage>
        <taxon>Eukaryota</taxon>
        <taxon>Viridiplantae</taxon>
        <taxon>Streptophyta</taxon>
        <taxon>Embryophyta</taxon>
        <taxon>Tracheophyta</taxon>
        <taxon>Spermatophyta</taxon>
        <taxon>Magnoliopsida</taxon>
        <taxon>eudicotyledons</taxon>
        <taxon>Gunneridae</taxon>
        <taxon>Pentapetalae</taxon>
        <taxon>rosids</taxon>
        <taxon>fabids</taxon>
        <taxon>Malpighiales</taxon>
        <taxon>Salicaceae</taxon>
        <taxon>Saliceae</taxon>
        <taxon>Salix</taxon>
    </lineage>
</organism>
<gene>
    <name evidence="2" type="ORF">OIU84_022054</name>
</gene>
<keyword evidence="3" id="KW-1185">Reference proteome</keyword>
<feature type="compositionally biased region" description="Basic residues" evidence="1">
    <location>
        <begin position="28"/>
        <end position="51"/>
    </location>
</feature>
<dbReference type="Proteomes" id="UP001162972">
    <property type="component" value="Chromosome 1"/>
</dbReference>